<keyword evidence="3" id="KW-1185">Reference proteome</keyword>
<reference evidence="2 3" key="1">
    <citation type="journal article" date="2007" name="Nature">
        <title>Evolution of genes and genomes on the Drosophila phylogeny.</title>
        <authorList>
            <consortium name="Drosophila 12 Genomes Consortium"/>
            <person name="Clark A.G."/>
            <person name="Eisen M.B."/>
            <person name="Smith D.R."/>
            <person name="Bergman C.M."/>
            <person name="Oliver B."/>
            <person name="Markow T.A."/>
            <person name="Kaufman T.C."/>
            <person name="Kellis M."/>
            <person name="Gelbart W."/>
            <person name="Iyer V.N."/>
            <person name="Pollard D.A."/>
            <person name="Sackton T.B."/>
            <person name="Larracuente A.M."/>
            <person name="Singh N.D."/>
            <person name="Abad J.P."/>
            <person name="Abt D.N."/>
            <person name="Adryan B."/>
            <person name="Aguade M."/>
            <person name="Akashi H."/>
            <person name="Anderson W.W."/>
            <person name="Aquadro C.F."/>
            <person name="Ardell D.H."/>
            <person name="Arguello R."/>
            <person name="Artieri C.G."/>
            <person name="Barbash D.A."/>
            <person name="Barker D."/>
            <person name="Barsanti P."/>
            <person name="Batterham P."/>
            <person name="Batzoglou S."/>
            <person name="Begun D."/>
            <person name="Bhutkar A."/>
            <person name="Blanco E."/>
            <person name="Bosak S.A."/>
            <person name="Bradley R.K."/>
            <person name="Brand A.D."/>
            <person name="Brent M.R."/>
            <person name="Brooks A.N."/>
            <person name="Brown R.H."/>
            <person name="Butlin R.K."/>
            <person name="Caggese C."/>
            <person name="Calvi B.R."/>
            <person name="Bernardo de Carvalho A."/>
            <person name="Caspi A."/>
            <person name="Castrezana S."/>
            <person name="Celniker S.E."/>
            <person name="Chang J.L."/>
            <person name="Chapple C."/>
            <person name="Chatterji S."/>
            <person name="Chinwalla A."/>
            <person name="Civetta A."/>
            <person name="Clifton S.W."/>
            <person name="Comeron J.M."/>
            <person name="Costello J.C."/>
            <person name="Coyne J.A."/>
            <person name="Daub J."/>
            <person name="David R.G."/>
            <person name="Delcher A.L."/>
            <person name="Delehaunty K."/>
            <person name="Do C.B."/>
            <person name="Ebling H."/>
            <person name="Edwards K."/>
            <person name="Eickbush T."/>
            <person name="Evans J.D."/>
            <person name="Filipski A."/>
            <person name="Findeiss S."/>
            <person name="Freyhult E."/>
            <person name="Fulton L."/>
            <person name="Fulton R."/>
            <person name="Garcia A.C."/>
            <person name="Gardiner A."/>
            <person name="Garfield D.A."/>
            <person name="Garvin B.E."/>
            <person name="Gibson G."/>
            <person name="Gilbert D."/>
            <person name="Gnerre S."/>
            <person name="Godfrey J."/>
            <person name="Good R."/>
            <person name="Gotea V."/>
            <person name="Gravely B."/>
            <person name="Greenberg A.J."/>
            <person name="Griffiths-Jones S."/>
            <person name="Gross S."/>
            <person name="Guigo R."/>
            <person name="Gustafson E.A."/>
            <person name="Haerty W."/>
            <person name="Hahn M.W."/>
            <person name="Halligan D.L."/>
            <person name="Halpern A.L."/>
            <person name="Halter G.M."/>
            <person name="Han M.V."/>
            <person name="Heger A."/>
            <person name="Hillier L."/>
            <person name="Hinrichs A.S."/>
            <person name="Holmes I."/>
            <person name="Hoskins R.A."/>
            <person name="Hubisz M.J."/>
            <person name="Hultmark D."/>
            <person name="Huntley M.A."/>
            <person name="Jaffe D.B."/>
            <person name="Jagadeeshan S."/>
            <person name="Jeck W.R."/>
            <person name="Johnson J."/>
            <person name="Jones C.D."/>
            <person name="Jordan W.C."/>
            <person name="Karpen G.H."/>
            <person name="Kataoka E."/>
            <person name="Keightley P.D."/>
            <person name="Kheradpour P."/>
            <person name="Kirkness E.F."/>
            <person name="Koerich L.B."/>
            <person name="Kristiansen K."/>
            <person name="Kudrna D."/>
            <person name="Kulathinal R.J."/>
            <person name="Kumar S."/>
            <person name="Kwok R."/>
            <person name="Lander E."/>
            <person name="Langley C.H."/>
            <person name="Lapoint R."/>
            <person name="Lazzaro B.P."/>
            <person name="Lee S.J."/>
            <person name="Levesque L."/>
            <person name="Li R."/>
            <person name="Lin C.F."/>
            <person name="Lin M.F."/>
            <person name="Lindblad-Toh K."/>
            <person name="Llopart A."/>
            <person name="Long M."/>
            <person name="Low L."/>
            <person name="Lozovsky E."/>
            <person name="Lu J."/>
            <person name="Luo M."/>
            <person name="Machado C.A."/>
            <person name="Makalowski W."/>
            <person name="Marzo M."/>
            <person name="Matsuda M."/>
            <person name="Matzkin L."/>
            <person name="McAllister B."/>
            <person name="McBride C.S."/>
            <person name="McKernan B."/>
            <person name="McKernan K."/>
            <person name="Mendez-Lago M."/>
            <person name="Minx P."/>
            <person name="Mollenhauer M.U."/>
            <person name="Montooth K."/>
            <person name="Mount S.M."/>
            <person name="Mu X."/>
            <person name="Myers E."/>
            <person name="Negre B."/>
            <person name="Newfeld S."/>
            <person name="Nielsen R."/>
            <person name="Noor M.A."/>
            <person name="O'Grady P."/>
            <person name="Pachter L."/>
            <person name="Papaceit M."/>
            <person name="Parisi M.J."/>
            <person name="Parisi M."/>
            <person name="Parts L."/>
            <person name="Pedersen J.S."/>
            <person name="Pesole G."/>
            <person name="Phillippy A.M."/>
            <person name="Ponting C.P."/>
            <person name="Pop M."/>
            <person name="Porcelli D."/>
            <person name="Powell J.R."/>
            <person name="Prohaska S."/>
            <person name="Pruitt K."/>
            <person name="Puig M."/>
            <person name="Quesneville H."/>
            <person name="Ram K.R."/>
            <person name="Rand D."/>
            <person name="Rasmussen M.D."/>
            <person name="Reed L.K."/>
            <person name="Reenan R."/>
            <person name="Reily A."/>
            <person name="Remington K.A."/>
            <person name="Rieger T.T."/>
            <person name="Ritchie M.G."/>
            <person name="Robin C."/>
            <person name="Rogers Y.H."/>
            <person name="Rohde C."/>
            <person name="Rozas J."/>
            <person name="Rubenfield M.J."/>
            <person name="Ruiz A."/>
            <person name="Russo S."/>
            <person name="Salzberg S.L."/>
            <person name="Sanchez-Gracia A."/>
            <person name="Saranga D.J."/>
            <person name="Sato H."/>
            <person name="Schaeffer S.W."/>
            <person name="Schatz M.C."/>
            <person name="Schlenke T."/>
            <person name="Schwartz R."/>
            <person name="Segarra C."/>
            <person name="Singh R.S."/>
            <person name="Sirot L."/>
            <person name="Sirota M."/>
            <person name="Sisneros N.B."/>
            <person name="Smith C.D."/>
            <person name="Smith T.F."/>
            <person name="Spieth J."/>
            <person name="Stage D.E."/>
            <person name="Stark A."/>
            <person name="Stephan W."/>
            <person name="Strausberg R.L."/>
            <person name="Strempel S."/>
            <person name="Sturgill D."/>
            <person name="Sutton G."/>
            <person name="Sutton G.G."/>
            <person name="Tao W."/>
            <person name="Teichmann S."/>
            <person name="Tobari Y.N."/>
            <person name="Tomimura Y."/>
            <person name="Tsolas J.M."/>
            <person name="Valente V.L."/>
            <person name="Venter E."/>
            <person name="Venter J.C."/>
            <person name="Vicario S."/>
            <person name="Vieira F.G."/>
            <person name="Vilella A.J."/>
            <person name="Villasante A."/>
            <person name="Walenz B."/>
            <person name="Wang J."/>
            <person name="Wasserman M."/>
            <person name="Watts T."/>
            <person name="Wilson D."/>
            <person name="Wilson R.K."/>
            <person name="Wing R.A."/>
            <person name="Wolfner M.F."/>
            <person name="Wong A."/>
            <person name="Wong G.K."/>
            <person name="Wu C.I."/>
            <person name="Wu G."/>
            <person name="Yamamoto D."/>
            <person name="Yang H.P."/>
            <person name="Yang S.P."/>
            <person name="Yorke J.A."/>
            <person name="Yoshida K."/>
            <person name="Zdobnov E."/>
            <person name="Zhang P."/>
            <person name="Zhang Y."/>
            <person name="Zimin A.V."/>
            <person name="Baldwin J."/>
            <person name="Abdouelleil A."/>
            <person name="Abdulkadir J."/>
            <person name="Abebe A."/>
            <person name="Abera B."/>
            <person name="Abreu J."/>
            <person name="Acer S.C."/>
            <person name="Aftuck L."/>
            <person name="Alexander A."/>
            <person name="An P."/>
            <person name="Anderson E."/>
            <person name="Anderson S."/>
            <person name="Arachi H."/>
            <person name="Azer M."/>
            <person name="Bachantsang P."/>
            <person name="Barry A."/>
            <person name="Bayul T."/>
            <person name="Berlin A."/>
            <person name="Bessette D."/>
            <person name="Bloom T."/>
            <person name="Blye J."/>
            <person name="Boguslavskiy L."/>
            <person name="Bonnet C."/>
            <person name="Boukhgalter B."/>
            <person name="Bourzgui I."/>
            <person name="Brown A."/>
            <person name="Cahill P."/>
            <person name="Channer S."/>
            <person name="Cheshatsang Y."/>
            <person name="Chuda L."/>
            <person name="Citroen M."/>
            <person name="Collymore A."/>
            <person name="Cooke P."/>
            <person name="Costello M."/>
            <person name="D'Aco K."/>
            <person name="Daza R."/>
            <person name="De Haan G."/>
            <person name="DeGray S."/>
            <person name="DeMaso C."/>
            <person name="Dhargay N."/>
            <person name="Dooley K."/>
            <person name="Dooley E."/>
            <person name="Doricent M."/>
            <person name="Dorje P."/>
            <person name="Dorjee K."/>
            <person name="Dupes A."/>
            <person name="Elong R."/>
            <person name="Falk J."/>
            <person name="Farina A."/>
            <person name="Faro S."/>
            <person name="Ferguson D."/>
            <person name="Fisher S."/>
            <person name="Foley C.D."/>
            <person name="Franke A."/>
            <person name="Friedrich D."/>
            <person name="Gadbois L."/>
            <person name="Gearin G."/>
            <person name="Gearin C.R."/>
            <person name="Giannoukos G."/>
            <person name="Goode T."/>
            <person name="Graham J."/>
            <person name="Grandbois E."/>
            <person name="Grewal S."/>
            <person name="Gyaltsen K."/>
            <person name="Hafez N."/>
            <person name="Hagos B."/>
            <person name="Hall J."/>
            <person name="Henson C."/>
            <person name="Hollinger A."/>
            <person name="Honan T."/>
            <person name="Huard M.D."/>
            <person name="Hughes L."/>
            <person name="Hurhula B."/>
            <person name="Husby M.E."/>
            <person name="Kamat A."/>
            <person name="Kanga B."/>
            <person name="Kashin S."/>
            <person name="Khazanovich D."/>
            <person name="Kisner P."/>
            <person name="Lance K."/>
            <person name="Lara M."/>
            <person name="Lee W."/>
            <person name="Lennon N."/>
            <person name="Letendre F."/>
            <person name="LeVine R."/>
            <person name="Lipovsky A."/>
            <person name="Liu X."/>
            <person name="Liu J."/>
            <person name="Liu S."/>
            <person name="Lokyitsang T."/>
            <person name="Lokyitsang Y."/>
            <person name="Lubonja R."/>
            <person name="Lui A."/>
            <person name="MacDonald P."/>
            <person name="Magnisalis V."/>
            <person name="Maru K."/>
            <person name="Matthews C."/>
            <person name="McCusker W."/>
            <person name="McDonough S."/>
            <person name="Mehta T."/>
            <person name="Meldrim J."/>
            <person name="Meneus L."/>
            <person name="Mihai O."/>
            <person name="Mihalev A."/>
            <person name="Mihova T."/>
            <person name="Mittelman R."/>
            <person name="Mlenga V."/>
            <person name="Montmayeur A."/>
            <person name="Mulrain L."/>
            <person name="Navidi A."/>
            <person name="Naylor J."/>
            <person name="Negash T."/>
            <person name="Nguyen T."/>
            <person name="Nguyen N."/>
            <person name="Nicol R."/>
            <person name="Norbu C."/>
            <person name="Norbu N."/>
            <person name="Novod N."/>
            <person name="O'Neill B."/>
            <person name="Osman S."/>
            <person name="Markiewicz E."/>
            <person name="Oyono O.L."/>
            <person name="Patti C."/>
            <person name="Phunkhang P."/>
            <person name="Pierre F."/>
            <person name="Priest M."/>
            <person name="Raghuraman S."/>
            <person name="Rege F."/>
            <person name="Reyes R."/>
            <person name="Rise C."/>
            <person name="Rogov P."/>
            <person name="Ross K."/>
            <person name="Ryan E."/>
            <person name="Settipalli S."/>
            <person name="Shea T."/>
            <person name="Sherpa N."/>
            <person name="Shi L."/>
            <person name="Shih D."/>
            <person name="Sparrow T."/>
            <person name="Spaulding J."/>
            <person name="Stalker J."/>
            <person name="Stange-Thomann N."/>
            <person name="Stavropoulos S."/>
            <person name="Stone C."/>
            <person name="Strader C."/>
            <person name="Tesfaye S."/>
            <person name="Thomson T."/>
            <person name="Thoulutsang Y."/>
            <person name="Thoulutsang D."/>
            <person name="Topham K."/>
            <person name="Topping I."/>
            <person name="Tsamla T."/>
            <person name="Vassiliev H."/>
            <person name="Vo A."/>
            <person name="Wangchuk T."/>
            <person name="Wangdi T."/>
            <person name="Weiand M."/>
            <person name="Wilkinson J."/>
            <person name="Wilson A."/>
            <person name="Yadav S."/>
            <person name="Young G."/>
            <person name="Yu Q."/>
            <person name="Zembek L."/>
            <person name="Zhong D."/>
            <person name="Zimmer A."/>
            <person name="Zwirko Z."/>
            <person name="Jaffe D.B."/>
            <person name="Alvarez P."/>
            <person name="Brockman W."/>
            <person name="Butler J."/>
            <person name="Chin C."/>
            <person name="Gnerre S."/>
            <person name="Grabherr M."/>
            <person name="Kleber M."/>
            <person name="Mauceli E."/>
            <person name="MacCallum I."/>
        </authorList>
    </citation>
    <scope>NUCLEOTIDE SEQUENCE [LARGE SCALE GENOMIC DNA]</scope>
    <source>
        <strain evidence="3">Tucson 15287-2541.00</strain>
    </source>
</reference>
<dbReference type="AlphaFoldDB" id="B4JBL2"/>
<protein>
    <submittedName>
        <fullName evidence="2">GH11573</fullName>
    </submittedName>
</protein>
<dbReference type="EMBL" id="CH916368">
    <property type="protein sequence ID" value="EDW04035.1"/>
    <property type="molecule type" value="Genomic_DNA"/>
</dbReference>
<dbReference type="PhylomeDB" id="B4JBL2"/>
<dbReference type="KEGG" id="dgr:6561609"/>
<sequence>MSWLSTLLIPQQHQTKNAQILARICEQRYGSNWIHYMKCNRNISLNSAVIAEQRATTPTIVRCVNPTGSSLQTPRSTRSLKELDYRIYPQSIDLDAFFGAEQKCEKVSDICLLNDHFILVKMPEDEPAPPAPHAPPVAVPRKLGSRLPRCFKCNRGSRVSPILEELEEPEPNGYNPWSSHADDDADADANDDDDVEVFASRTRIISAKTKTKSVILEKPQQQLQLQQRSPPVASLQLETLQYSPPSTADPYPISRGPLHWFLWPFRRRSKTQQQQQLAAVHKTYFIRWNKPPDTLFHGYGVEHRPVQPNKVGLRRCRSAIF</sequence>
<dbReference type="InParanoid" id="B4JBL2"/>
<dbReference type="OMA" id="FKCNRGS"/>
<dbReference type="HOGENOM" id="CLU_073428_0_0_1"/>
<dbReference type="Proteomes" id="UP000001070">
    <property type="component" value="Unassembled WGS sequence"/>
</dbReference>
<organism evidence="3">
    <name type="scientific">Drosophila grimshawi</name>
    <name type="common">Hawaiian fruit fly</name>
    <name type="synonym">Idiomyia grimshawi</name>
    <dbReference type="NCBI Taxonomy" id="7222"/>
    <lineage>
        <taxon>Eukaryota</taxon>
        <taxon>Metazoa</taxon>
        <taxon>Ecdysozoa</taxon>
        <taxon>Arthropoda</taxon>
        <taxon>Hexapoda</taxon>
        <taxon>Insecta</taxon>
        <taxon>Pterygota</taxon>
        <taxon>Neoptera</taxon>
        <taxon>Endopterygota</taxon>
        <taxon>Diptera</taxon>
        <taxon>Brachycera</taxon>
        <taxon>Muscomorpha</taxon>
        <taxon>Ephydroidea</taxon>
        <taxon>Drosophilidae</taxon>
        <taxon>Drosophila</taxon>
        <taxon>Hawaiian Drosophila</taxon>
    </lineage>
</organism>
<evidence type="ECO:0000313" key="2">
    <source>
        <dbReference type="EMBL" id="EDW04035.1"/>
    </source>
</evidence>
<dbReference type="eggNOG" id="ENOG502TDW3">
    <property type="taxonomic scope" value="Eukaryota"/>
</dbReference>
<accession>B4JBL2</accession>
<proteinExistence type="predicted"/>
<evidence type="ECO:0000256" key="1">
    <source>
        <dbReference type="SAM" id="MobiDB-lite"/>
    </source>
</evidence>
<dbReference type="OrthoDB" id="8007260at2759"/>
<name>B4JBL2_DROGR</name>
<evidence type="ECO:0000313" key="3">
    <source>
        <dbReference type="Proteomes" id="UP000001070"/>
    </source>
</evidence>
<gene>
    <name evidence="2" type="primary">Dgri\GH11573</name>
    <name evidence="2" type="ORF">Dgri_GH11573</name>
</gene>
<feature type="region of interest" description="Disordered" evidence="1">
    <location>
        <begin position="163"/>
        <end position="191"/>
    </location>
</feature>